<comment type="caution">
    <text evidence="1">The sequence shown here is derived from an EMBL/GenBank/DDBJ whole genome shotgun (WGS) entry which is preliminary data.</text>
</comment>
<reference evidence="1" key="2">
    <citation type="submission" date="2023-07" db="EMBL/GenBank/DDBJ databases">
        <authorList>
            <consortium name="Lawrence Berkeley National Laboratory"/>
            <person name="Haridas S."/>
            <person name="Hensen N."/>
            <person name="Bonometti L."/>
            <person name="Westerberg I."/>
            <person name="Brannstrom I.O."/>
            <person name="Guillou S."/>
            <person name="Cros-Aarteil S."/>
            <person name="Calhoun S."/>
            <person name="Kuo A."/>
            <person name="Mondo S."/>
            <person name="Pangilinan J."/>
            <person name="Riley R."/>
            <person name="LaButti K."/>
            <person name="Andreopoulos B."/>
            <person name="Lipzen A."/>
            <person name="Chen C."/>
            <person name="Yanf M."/>
            <person name="Daum C."/>
            <person name="Ng V."/>
            <person name="Clum A."/>
            <person name="Steindorff A."/>
            <person name="Ohm R."/>
            <person name="Martin F."/>
            <person name="Silar P."/>
            <person name="Natvig D."/>
            <person name="Lalanne C."/>
            <person name="Gautier V."/>
            <person name="Ament-velasquez S.L."/>
            <person name="Kruys A."/>
            <person name="Hutchinson M.I."/>
            <person name="Powell A.J."/>
            <person name="Barry K."/>
            <person name="Miller A.N."/>
            <person name="Grigoriev I.V."/>
            <person name="Debuchy R."/>
            <person name="Gladieux P."/>
            <person name="Thoren M.H."/>
            <person name="Johannesson H."/>
        </authorList>
    </citation>
    <scope>NUCLEOTIDE SEQUENCE</scope>
    <source>
        <strain evidence="1">FGSC 1904</strain>
    </source>
</reference>
<dbReference type="AlphaFoldDB" id="A0AAE0P125"/>
<gene>
    <name evidence="1" type="ORF">B0T20DRAFT_78775</name>
</gene>
<organism evidence="1 2">
    <name type="scientific">Sordaria brevicollis</name>
    <dbReference type="NCBI Taxonomy" id="83679"/>
    <lineage>
        <taxon>Eukaryota</taxon>
        <taxon>Fungi</taxon>
        <taxon>Dikarya</taxon>
        <taxon>Ascomycota</taxon>
        <taxon>Pezizomycotina</taxon>
        <taxon>Sordariomycetes</taxon>
        <taxon>Sordariomycetidae</taxon>
        <taxon>Sordariales</taxon>
        <taxon>Sordariaceae</taxon>
        <taxon>Sordaria</taxon>
    </lineage>
</organism>
<accession>A0AAE0P125</accession>
<dbReference type="EMBL" id="JAUTDP010000013">
    <property type="protein sequence ID" value="KAK3391421.1"/>
    <property type="molecule type" value="Genomic_DNA"/>
</dbReference>
<reference evidence="1" key="1">
    <citation type="journal article" date="2023" name="Mol. Phylogenet. Evol.">
        <title>Genome-scale phylogeny and comparative genomics of the fungal order Sordariales.</title>
        <authorList>
            <person name="Hensen N."/>
            <person name="Bonometti L."/>
            <person name="Westerberg I."/>
            <person name="Brannstrom I.O."/>
            <person name="Guillou S."/>
            <person name="Cros-Aarteil S."/>
            <person name="Calhoun S."/>
            <person name="Haridas S."/>
            <person name="Kuo A."/>
            <person name="Mondo S."/>
            <person name="Pangilinan J."/>
            <person name="Riley R."/>
            <person name="LaButti K."/>
            <person name="Andreopoulos B."/>
            <person name="Lipzen A."/>
            <person name="Chen C."/>
            <person name="Yan M."/>
            <person name="Daum C."/>
            <person name="Ng V."/>
            <person name="Clum A."/>
            <person name="Steindorff A."/>
            <person name="Ohm R.A."/>
            <person name="Martin F."/>
            <person name="Silar P."/>
            <person name="Natvig D.O."/>
            <person name="Lalanne C."/>
            <person name="Gautier V."/>
            <person name="Ament-Velasquez S.L."/>
            <person name="Kruys A."/>
            <person name="Hutchinson M.I."/>
            <person name="Powell A.J."/>
            <person name="Barry K."/>
            <person name="Miller A.N."/>
            <person name="Grigoriev I.V."/>
            <person name="Debuchy R."/>
            <person name="Gladieux P."/>
            <person name="Hiltunen Thoren M."/>
            <person name="Johannesson H."/>
        </authorList>
    </citation>
    <scope>NUCLEOTIDE SEQUENCE</scope>
    <source>
        <strain evidence="1">FGSC 1904</strain>
    </source>
</reference>
<protein>
    <submittedName>
        <fullName evidence="1">Uncharacterized protein</fullName>
    </submittedName>
</protein>
<keyword evidence="2" id="KW-1185">Reference proteome</keyword>
<name>A0AAE0P125_SORBR</name>
<evidence type="ECO:0000313" key="1">
    <source>
        <dbReference type="EMBL" id="KAK3391421.1"/>
    </source>
</evidence>
<sequence>MNSINITEDNYKIFYDIYNVPAFAILLRLFREETSRSTYICHECKDEILHKIVHGASDPVLCRKLGGLVPLFNVLKDEGLTSSSSYGLDFRPGSTRVPQPEPTDFIAALIPDKWHKILQKGWCAFLVNYLVGKLGPGYSSDEIEELSEKELGSLVGKLMFLGSGTYTVLDLYHDRDFEEYAFWTCELLAKMDCPSGNCKALKWLDLVGPMRHRPELSGTVKALDGEDALVWAKICMFTIRSLMDSRILEVIDEYPGLIPHLEKEFDVRDVLPSAAKRYAWRPKRLVEVIIKDAAKALQSAVDKGYFKELILDGKDIWANAKQYAIDAEEEVYGRPSNY</sequence>
<proteinExistence type="predicted"/>
<dbReference type="Proteomes" id="UP001281003">
    <property type="component" value="Unassembled WGS sequence"/>
</dbReference>
<evidence type="ECO:0000313" key="2">
    <source>
        <dbReference type="Proteomes" id="UP001281003"/>
    </source>
</evidence>